<comment type="caution">
    <text evidence="1">The sequence shown here is derived from an EMBL/GenBank/DDBJ whole genome shotgun (WGS) entry which is preliminary data.</text>
</comment>
<sequence length="163" mass="18748">MEHQERIWSVDPATLRDVVVDREAMEARLGDCTDDLERVWVLSLLGRGDEAVSEAQQLLAASIDPFRPLLVLAYAYQRLYRWQDAAQVQERALRAARTKFREAQVRHQIGRRLFDEGLYLAAAAEFEWAADLFKAAGRPRAALTSYRAKERALKVHRQSRLPD</sequence>
<gene>
    <name evidence="1" type="ORF">ARTSIC4J27_2038</name>
</gene>
<evidence type="ECO:0000313" key="1">
    <source>
        <dbReference type="EMBL" id="CCQ46078.1"/>
    </source>
</evidence>
<dbReference type="EMBL" id="CAQI01000042">
    <property type="protein sequence ID" value="CCQ46078.1"/>
    <property type="molecule type" value="Genomic_DNA"/>
</dbReference>
<evidence type="ECO:0008006" key="3">
    <source>
        <dbReference type="Google" id="ProtNLM"/>
    </source>
</evidence>
<keyword evidence="2" id="KW-1185">Reference proteome</keyword>
<dbReference type="Proteomes" id="UP000035722">
    <property type="component" value="Unassembled WGS sequence"/>
</dbReference>
<dbReference type="AlphaFoldDB" id="A0A024H256"/>
<reference evidence="2" key="1">
    <citation type="journal article" date="2014" name="Genome Announc.">
        <title>Genome Sequence of Arthrobacter siccitolerans 4J27, a Xeroprotectant-Producing Desiccation-Tolerant Microorganism.</title>
        <authorList>
            <person name="Manzanera M."/>
            <person name="Santa-Cruz-Calvo L."/>
            <person name="Vilchez J.I."/>
            <person name="Garcia-Fontana C."/>
            <person name="Silva-Castro G.A."/>
            <person name="Calvo C."/>
            <person name="Gonzalez-Lopez J."/>
        </authorList>
    </citation>
    <scope>NUCLEOTIDE SEQUENCE [LARGE SCALE GENOMIC DNA]</scope>
    <source>
        <strain evidence="2">4J27</strain>
    </source>
</reference>
<organism evidence="1 2">
    <name type="scientific">Pseudarthrobacter siccitolerans</name>
    <dbReference type="NCBI Taxonomy" id="861266"/>
    <lineage>
        <taxon>Bacteria</taxon>
        <taxon>Bacillati</taxon>
        <taxon>Actinomycetota</taxon>
        <taxon>Actinomycetes</taxon>
        <taxon>Micrococcales</taxon>
        <taxon>Micrococcaceae</taxon>
        <taxon>Pseudarthrobacter</taxon>
    </lineage>
</organism>
<protein>
    <recommendedName>
        <fullName evidence="3">Tetratricopeptide repeat protein</fullName>
    </recommendedName>
</protein>
<dbReference type="Gene3D" id="1.25.40.10">
    <property type="entry name" value="Tetratricopeptide repeat domain"/>
    <property type="match status" value="1"/>
</dbReference>
<evidence type="ECO:0000313" key="2">
    <source>
        <dbReference type="Proteomes" id="UP000035722"/>
    </source>
</evidence>
<name>A0A024H256_9MICC</name>
<dbReference type="OrthoDB" id="4953360at2"/>
<dbReference type="RefSeq" id="WP_050055027.1">
    <property type="nucleotide sequence ID" value="NZ_CAQI01000042.1"/>
</dbReference>
<dbReference type="STRING" id="861266.ARTSIC4J27_2038"/>
<dbReference type="SUPFAM" id="SSF48452">
    <property type="entry name" value="TPR-like"/>
    <property type="match status" value="1"/>
</dbReference>
<accession>A0A024H256</accession>
<dbReference type="InterPro" id="IPR011990">
    <property type="entry name" value="TPR-like_helical_dom_sf"/>
</dbReference>
<proteinExistence type="predicted"/>